<evidence type="ECO:0000313" key="3">
    <source>
        <dbReference type="Proteomes" id="UP000327085"/>
    </source>
</evidence>
<dbReference type="PANTHER" id="PTHR48258">
    <property type="entry name" value="DUF4218 DOMAIN-CONTAINING PROTEIN-RELATED"/>
    <property type="match status" value="1"/>
</dbReference>
<dbReference type="EMBL" id="CABIKO010000414">
    <property type="protein sequence ID" value="VVA35887.1"/>
    <property type="molecule type" value="Genomic_DNA"/>
</dbReference>
<gene>
    <name evidence="2" type="ORF">ALMOND_2B024008</name>
</gene>
<dbReference type="Gramene" id="VVA35887">
    <property type="protein sequence ID" value="VVA35887"/>
    <property type="gene ID" value="Prudul26B024008"/>
</dbReference>
<dbReference type="InParanoid" id="A0A5E4G7X6"/>
<evidence type="ECO:0000313" key="2">
    <source>
        <dbReference type="EMBL" id="VVA35887.1"/>
    </source>
</evidence>
<reference evidence="3" key="1">
    <citation type="journal article" date="2020" name="Plant J.">
        <title>Transposons played a major role in the diversification between the closely related almond and peach genomes: results from the almond genome sequence.</title>
        <authorList>
            <person name="Alioto T."/>
            <person name="Alexiou K.G."/>
            <person name="Bardil A."/>
            <person name="Barteri F."/>
            <person name="Castanera R."/>
            <person name="Cruz F."/>
            <person name="Dhingra A."/>
            <person name="Duval H."/>
            <person name="Fernandez I Marti A."/>
            <person name="Frias L."/>
            <person name="Galan B."/>
            <person name="Garcia J.L."/>
            <person name="Howad W."/>
            <person name="Gomez-Garrido J."/>
            <person name="Gut M."/>
            <person name="Julca I."/>
            <person name="Morata J."/>
            <person name="Puigdomenech P."/>
            <person name="Ribeca P."/>
            <person name="Rubio Cabetas M.J."/>
            <person name="Vlasova A."/>
            <person name="Wirthensohn M."/>
            <person name="Garcia-Mas J."/>
            <person name="Gabaldon T."/>
            <person name="Casacuberta J.M."/>
            <person name="Arus P."/>
        </authorList>
    </citation>
    <scope>NUCLEOTIDE SEQUENCE [LARGE SCALE GENOMIC DNA]</scope>
    <source>
        <strain evidence="3">cv. Texas</strain>
    </source>
</reference>
<dbReference type="Proteomes" id="UP000327085">
    <property type="component" value="Chromosome 1"/>
</dbReference>
<protein>
    <submittedName>
        <fullName evidence="2">PREDICTED: transposon CACTA</fullName>
    </submittedName>
</protein>
<dbReference type="AlphaFoldDB" id="A0A5E4G7X6"/>
<evidence type="ECO:0000259" key="1">
    <source>
        <dbReference type="Pfam" id="PF13960"/>
    </source>
</evidence>
<feature type="domain" description="DUF4218" evidence="1">
    <location>
        <begin position="143"/>
        <end position="245"/>
    </location>
</feature>
<dbReference type="InterPro" id="IPR025452">
    <property type="entry name" value="DUF4218"/>
</dbReference>
<organism evidence="2 3">
    <name type="scientific">Prunus dulcis</name>
    <name type="common">Almond</name>
    <name type="synonym">Amygdalus dulcis</name>
    <dbReference type="NCBI Taxonomy" id="3755"/>
    <lineage>
        <taxon>Eukaryota</taxon>
        <taxon>Viridiplantae</taxon>
        <taxon>Streptophyta</taxon>
        <taxon>Embryophyta</taxon>
        <taxon>Tracheophyta</taxon>
        <taxon>Spermatophyta</taxon>
        <taxon>Magnoliopsida</taxon>
        <taxon>eudicotyledons</taxon>
        <taxon>Gunneridae</taxon>
        <taxon>Pentapetalae</taxon>
        <taxon>rosids</taxon>
        <taxon>fabids</taxon>
        <taxon>Rosales</taxon>
        <taxon>Rosaceae</taxon>
        <taxon>Amygdaloideae</taxon>
        <taxon>Amygdaleae</taxon>
        <taxon>Prunus</taxon>
    </lineage>
</organism>
<name>A0A5E4G7X6_PRUDU</name>
<accession>A0A5E4G7X6</accession>
<dbReference type="Pfam" id="PF13960">
    <property type="entry name" value="DUF4218"/>
    <property type="match status" value="1"/>
</dbReference>
<proteinExistence type="predicted"/>
<sequence length="302" mass="34971">MLLRMSLELYWAWTERTKIHLMPKLDLKELNIKEKFHHKTIGERTVFCGTTFTLTKNEKALLCKVLASVRLLDGLSSNIARCAREKENKLLGIKSHDCDIIMKYFLPIGVLCALSTEVVPGLLELSSFFQNLSTKVGTAIYFHSLPKSVAVLFCELEKLLPPIFFVIMLHLLIHLPDEAAIVGLVHYRWMYPIEWFLYTLKKYVRNKSRLEGSIVEGYIVEECLSFCALYLGDGTVHKRNKPGRNVDAQGSDMREGFEIFKGPSKSLGRVKSFHLDHQEWDRVHRHVFWNTPEVQPYIRCDR</sequence>